<evidence type="ECO:0000313" key="1">
    <source>
        <dbReference type="EMBL" id="CAA9564178.1"/>
    </source>
</evidence>
<proteinExistence type="predicted"/>
<protein>
    <submittedName>
        <fullName evidence="1">Uncharacterized protein</fullName>
    </submittedName>
</protein>
<accession>A0A6J4UYB6</accession>
<gene>
    <name evidence="1" type="ORF">AVDCRST_MAG59-2828</name>
</gene>
<name>A0A6J4UYB6_9BACT</name>
<sequence>MIPMVYELAVIRNDDAHRRAEWERQLDQTQAESLPRARATAWASATSAAATRWLPSWLPALRPASATGR</sequence>
<dbReference type="EMBL" id="CADCWF010000190">
    <property type="protein sequence ID" value="CAA9564178.1"/>
    <property type="molecule type" value="Genomic_DNA"/>
</dbReference>
<reference evidence="1" key="1">
    <citation type="submission" date="2020-02" db="EMBL/GenBank/DDBJ databases">
        <authorList>
            <person name="Meier V. D."/>
        </authorList>
    </citation>
    <scope>NUCLEOTIDE SEQUENCE</scope>
    <source>
        <strain evidence="1">AVDCRST_MAG59</strain>
    </source>
</reference>
<dbReference type="AlphaFoldDB" id="A0A6J4UYB6"/>
<organism evidence="1">
    <name type="scientific">uncultured Thermomicrobiales bacterium</name>
    <dbReference type="NCBI Taxonomy" id="1645740"/>
    <lineage>
        <taxon>Bacteria</taxon>
        <taxon>Pseudomonadati</taxon>
        <taxon>Thermomicrobiota</taxon>
        <taxon>Thermomicrobia</taxon>
        <taxon>Thermomicrobiales</taxon>
        <taxon>environmental samples</taxon>
    </lineage>
</organism>